<evidence type="ECO:0000259" key="1">
    <source>
        <dbReference type="Pfam" id="PF19905"/>
    </source>
</evidence>
<sequence length="176" mass="19040">MNHKSVIVHGPQGCGKTQMAQVIAGYLNMPNVVDDWNPADGMHSTNTLYLTNFHPGMLPQHAEVLRYSDVIDAIHQRDLAMPKGASEILLEAAGAIDDRAELRDQEHGERSMARAVAAFNAVHGTSLTELQGWNFMLVLKIARSTAGRVHADDYTDAAGYAALAGECAQRALPAHV</sequence>
<reference evidence="2 3" key="1">
    <citation type="submission" date="2024-06" db="EMBL/GenBank/DDBJ databases">
        <title>Sorghum-associated microbial communities from plants grown in Nebraska, USA.</title>
        <authorList>
            <person name="Schachtman D."/>
        </authorList>
    </citation>
    <scope>NUCLEOTIDE SEQUENCE [LARGE SCALE GENOMIC DNA]</scope>
    <source>
        <strain evidence="2 3">1073</strain>
    </source>
</reference>
<dbReference type="SUPFAM" id="SSF52540">
    <property type="entry name" value="P-loop containing nucleoside triphosphate hydrolases"/>
    <property type="match status" value="1"/>
</dbReference>
<name>A0ABV2JV72_9GAMM</name>
<dbReference type="PROSITE" id="PS00699">
    <property type="entry name" value="NITROGENASE_1_1"/>
    <property type="match status" value="1"/>
</dbReference>
<dbReference type="Gene3D" id="3.40.50.300">
    <property type="entry name" value="P-loop containing nucleotide triphosphate hydrolases"/>
    <property type="match status" value="1"/>
</dbReference>
<dbReference type="Pfam" id="PF19905">
    <property type="entry name" value="DUF6378"/>
    <property type="match status" value="1"/>
</dbReference>
<organism evidence="2 3">
    <name type="scientific">Dyella japonica</name>
    <dbReference type="NCBI Taxonomy" id="231455"/>
    <lineage>
        <taxon>Bacteria</taxon>
        <taxon>Pseudomonadati</taxon>
        <taxon>Pseudomonadota</taxon>
        <taxon>Gammaproteobacteria</taxon>
        <taxon>Lysobacterales</taxon>
        <taxon>Rhodanobacteraceae</taxon>
        <taxon>Dyella</taxon>
    </lineage>
</organism>
<dbReference type="InterPro" id="IPR027417">
    <property type="entry name" value="P-loop_NTPase"/>
</dbReference>
<gene>
    <name evidence="2" type="ORF">ABIC75_002234</name>
</gene>
<dbReference type="InterPro" id="IPR045958">
    <property type="entry name" value="DUF6378"/>
</dbReference>
<accession>A0ABV2JV72</accession>
<dbReference type="InterPro" id="IPR000318">
    <property type="entry name" value="Nase_comp1_CS"/>
</dbReference>
<dbReference type="Proteomes" id="UP001549184">
    <property type="component" value="Unassembled WGS sequence"/>
</dbReference>
<feature type="domain" description="DUF6378" evidence="1">
    <location>
        <begin position="88"/>
        <end position="168"/>
    </location>
</feature>
<dbReference type="RefSeq" id="WP_354013908.1">
    <property type="nucleotide sequence ID" value="NZ_JBEPMU010000003.1"/>
</dbReference>
<protein>
    <submittedName>
        <fullName evidence="2">DNA polymerase III delta prime subunit</fullName>
    </submittedName>
</protein>
<dbReference type="EMBL" id="JBEPMU010000003">
    <property type="protein sequence ID" value="MET3652502.1"/>
    <property type="molecule type" value="Genomic_DNA"/>
</dbReference>
<comment type="caution">
    <text evidence="2">The sequence shown here is derived from an EMBL/GenBank/DDBJ whole genome shotgun (WGS) entry which is preliminary data.</text>
</comment>
<keyword evidence="3" id="KW-1185">Reference proteome</keyword>
<evidence type="ECO:0000313" key="2">
    <source>
        <dbReference type="EMBL" id="MET3652502.1"/>
    </source>
</evidence>
<evidence type="ECO:0000313" key="3">
    <source>
        <dbReference type="Proteomes" id="UP001549184"/>
    </source>
</evidence>
<proteinExistence type="predicted"/>